<protein>
    <submittedName>
        <fullName evidence="2">Uncharacterized protein</fullName>
    </submittedName>
</protein>
<dbReference type="AlphaFoldDB" id="A0A498KDB4"/>
<feature type="compositionally biased region" description="Basic and acidic residues" evidence="1">
    <location>
        <begin position="1"/>
        <end position="14"/>
    </location>
</feature>
<comment type="caution">
    <text evidence="2">The sequence shown here is derived from an EMBL/GenBank/DDBJ whole genome shotgun (WGS) entry which is preliminary data.</text>
</comment>
<evidence type="ECO:0000313" key="3">
    <source>
        <dbReference type="Proteomes" id="UP000290289"/>
    </source>
</evidence>
<sequence>MLFISSKEKKTCTDERDEDIAGSLEEMESLRSRRGLLSRREYDVHPAEGDVAPMEVRQLAALWDLRRRAPFLWV</sequence>
<evidence type="ECO:0000313" key="2">
    <source>
        <dbReference type="EMBL" id="RXI03815.1"/>
    </source>
</evidence>
<proteinExistence type="predicted"/>
<dbReference type="Proteomes" id="UP000290289">
    <property type="component" value="Chromosome 3"/>
</dbReference>
<reference evidence="2 3" key="1">
    <citation type="submission" date="2018-10" db="EMBL/GenBank/DDBJ databases">
        <title>A high-quality apple genome assembly.</title>
        <authorList>
            <person name="Hu J."/>
        </authorList>
    </citation>
    <scope>NUCLEOTIDE SEQUENCE [LARGE SCALE GENOMIC DNA]</scope>
    <source>
        <strain evidence="3">cv. HFTH1</strain>
        <tissue evidence="2">Young leaf</tissue>
    </source>
</reference>
<gene>
    <name evidence="2" type="ORF">DVH24_038089</name>
</gene>
<evidence type="ECO:0000256" key="1">
    <source>
        <dbReference type="SAM" id="MobiDB-lite"/>
    </source>
</evidence>
<accession>A0A498KDB4</accession>
<dbReference type="EMBL" id="RDQH01000329">
    <property type="protein sequence ID" value="RXI03815.1"/>
    <property type="molecule type" value="Genomic_DNA"/>
</dbReference>
<keyword evidence="3" id="KW-1185">Reference proteome</keyword>
<name>A0A498KDB4_MALDO</name>
<organism evidence="2 3">
    <name type="scientific">Malus domestica</name>
    <name type="common">Apple</name>
    <name type="synonym">Pyrus malus</name>
    <dbReference type="NCBI Taxonomy" id="3750"/>
    <lineage>
        <taxon>Eukaryota</taxon>
        <taxon>Viridiplantae</taxon>
        <taxon>Streptophyta</taxon>
        <taxon>Embryophyta</taxon>
        <taxon>Tracheophyta</taxon>
        <taxon>Spermatophyta</taxon>
        <taxon>Magnoliopsida</taxon>
        <taxon>eudicotyledons</taxon>
        <taxon>Gunneridae</taxon>
        <taxon>Pentapetalae</taxon>
        <taxon>rosids</taxon>
        <taxon>fabids</taxon>
        <taxon>Rosales</taxon>
        <taxon>Rosaceae</taxon>
        <taxon>Amygdaloideae</taxon>
        <taxon>Maleae</taxon>
        <taxon>Malus</taxon>
    </lineage>
</organism>
<feature type="region of interest" description="Disordered" evidence="1">
    <location>
        <begin position="1"/>
        <end position="24"/>
    </location>
</feature>